<dbReference type="OrthoDB" id="8036166at2759"/>
<sequence>MTDPPLTSCKLDEQATDVKPKTSACRGCSDKKRRGLDNDNGKMTGVTTATAMKGSRLRQRKTAVYKRFWAEDTADDDDGGGGDGDDGTAGQRISGRSGSGSFSSGVESDEEMIRFPCVERLIELYANIIKQKEAETARFASRVVAGRTAGDGDKRRLDKTAGTLPGDKTTANVPTELQSSTVSSTSVDASSSGRLRAQNKSSAPEEDGWSATRQSPYCSSDEEDETVLAKMKPRDKVTRSSSSDSALGLDEDLTQQEQQQIISSVGKARRMTLGVSDIPLRSALLPVPEPALLPTSDCPILTSDHNQCPAVVRSKMILEAQLIELPQTQPTDGSTEALGCLSNSISRRESAQSYVSDSGMDGVRYVRTPSVVVSDYSDDTMCGITLEEIEYLRRHRLRRASTDCESDVSAASSCSNLNYCGSSISALEGCDYQCGLRTPERKVSDCSTCSTLSCEDADDAALRNQLQDLGLRSGQTVDSADPEGRRRTKKKVCEGVP</sequence>
<dbReference type="EnsemblMetazoa" id="CPIJ001993-RA">
    <property type="protein sequence ID" value="CPIJ001993-PA"/>
    <property type="gene ID" value="CPIJ001993"/>
</dbReference>
<feature type="region of interest" description="Disordered" evidence="1">
    <location>
        <begin position="150"/>
        <end position="253"/>
    </location>
</feature>
<dbReference type="VEuPathDB" id="VectorBase:CPIJ001993"/>
<feature type="compositionally biased region" description="Low complexity" evidence="1">
    <location>
        <begin position="88"/>
        <end position="106"/>
    </location>
</feature>
<protein>
    <submittedName>
        <fullName evidence="2 3">Uncharacterized protein</fullName>
    </submittedName>
</protein>
<organism>
    <name type="scientific">Culex quinquefasciatus</name>
    <name type="common">Southern house mosquito</name>
    <name type="synonym">Culex pungens</name>
    <dbReference type="NCBI Taxonomy" id="7176"/>
    <lineage>
        <taxon>Eukaryota</taxon>
        <taxon>Metazoa</taxon>
        <taxon>Ecdysozoa</taxon>
        <taxon>Arthropoda</taxon>
        <taxon>Hexapoda</taxon>
        <taxon>Insecta</taxon>
        <taxon>Pterygota</taxon>
        <taxon>Neoptera</taxon>
        <taxon>Endopterygota</taxon>
        <taxon>Diptera</taxon>
        <taxon>Nematocera</taxon>
        <taxon>Culicoidea</taxon>
        <taxon>Culicidae</taxon>
        <taxon>Culicinae</taxon>
        <taxon>Culicini</taxon>
        <taxon>Culex</taxon>
        <taxon>Culex</taxon>
    </lineage>
</organism>
<proteinExistence type="predicted"/>
<reference evidence="2" key="1">
    <citation type="submission" date="2007-03" db="EMBL/GenBank/DDBJ databases">
        <title>Annotation of Culex pipiens quinquefasciatus.</title>
        <authorList>
            <consortium name="The Broad Institute Genome Sequencing Platform"/>
            <person name="Atkinson P.W."/>
            <person name="Hemingway J."/>
            <person name="Christensen B.M."/>
            <person name="Higgs S."/>
            <person name="Kodira C."/>
            <person name="Hannick L."/>
            <person name="Megy K."/>
            <person name="O'Leary S."/>
            <person name="Pearson M."/>
            <person name="Haas B.J."/>
            <person name="Mauceli E."/>
            <person name="Wortman J.R."/>
            <person name="Lee N.H."/>
            <person name="Guigo R."/>
            <person name="Stanke M."/>
            <person name="Alvarado L."/>
            <person name="Amedeo P."/>
            <person name="Antoine C.H."/>
            <person name="Arensburger P."/>
            <person name="Bidwell S.L."/>
            <person name="Crawford M."/>
            <person name="Camaro F."/>
            <person name="Devon K."/>
            <person name="Engels R."/>
            <person name="Hammond M."/>
            <person name="Howarth C."/>
            <person name="Koehrsen M."/>
            <person name="Lawson D."/>
            <person name="Montgomery P."/>
            <person name="Nene V."/>
            <person name="Nusbaum C."/>
            <person name="Puiu D."/>
            <person name="Romero-Severson J."/>
            <person name="Severson D.W."/>
            <person name="Shumway M."/>
            <person name="Sisk P."/>
            <person name="Stolte C."/>
            <person name="Zeng Q."/>
            <person name="Eisenstadt E."/>
            <person name="Fraser-Liggett C."/>
            <person name="Strausberg R."/>
            <person name="Galagan J."/>
            <person name="Birren B."/>
            <person name="Collins F.H."/>
        </authorList>
    </citation>
    <scope>NUCLEOTIDE SEQUENCE [LARGE SCALE GENOMIC DNA]</scope>
    <source>
        <strain evidence="2">JHB</strain>
    </source>
</reference>
<dbReference type="HOGENOM" id="CLU_548912_0_0_1"/>
<reference evidence="3" key="2">
    <citation type="submission" date="2020-05" db="UniProtKB">
        <authorList>
            <consortium name="EnsemblMetazoa"/>
        </authorList>
    </citation>
    <scope>IDENTIFICATION</scope>
    <source>
        <strain evidence="3">JHB</strain>
    </source>
</reference>
<name>B0W4F3_CULQU</name>
<evidence type="ECO:0000256" key="1">
    <source>
        <dbReference type="SAM" id="MobiDB-lite"/>
    </source>
</evidence>
<feature type="region of interest" description="Disordered" evidence="1">
    <location>
        <begin position="472"/>
        <end position="497"/>
    </location>
</feature>
<dbReference type="Proteomes" id="UP000002320">
    <property type="component" value="Unassembled WGS sequence"/>
</dbReference>
<dbReference type="InParanoid" id="B0W4F3"/>
<feature type="compositionally biased region" description="Acidic residues" evidence="1">
    <location>
        <begin position="72"/>
        <end position="86"/>
    </location>
</feature>
<feature type="compositionally biased region" description="Basic and acidic residues" evidence="1">
    <location>
        <begin position="150"/>
        <end position="159"/>
    </location>
</feature>
<evidence type="ECO:0000313" key="2">
    <source>
        <dbReference type="EMBL" id="EDS33175.1"/>
    </source>
</evidence>
<accession>B0W4F3</accession>
<feature type="compositionally biased region" description="Low complexity" evidence="1">
    <location>
        <begin position="179"/>
        <end position="192"/>
    </location>
</feature>
<dbReference type="eggNOG" id="ENOG502SDXJ">
    <property type="taxonomic scope" value="Eukaryota"/>
</dbReference>
<gene>
    <name evidence="3" type="primary">6033023</name>
    <name evidence="2" type="ORF">CpipJ_CPIJ001993</name>
</gene>
<dbReference type="OMA" id="CEYQCGL"/>
<keyword evidence="4" id="KW-1185">Reference proteome</keyword>
<evidence type="ECO:0000313" key="3">
    <source>
        <dbReference type="EnsemblMetazoa" id="CPIJ001993-PA"/>
    </source>
</evidence>
<feature type="compositionally biased region" description="Polar residues" evidence="1">
    <location>
        <begin position="169"/>
        <end position="178"/>
    </location>
</feature>
<feature type="compositionally biased region" description="Basic residues" evidence="1">
    <location>
        <begin position="55"/>
        <end position="64"/>
    </location>
</feature>
<dbReference type="KEGG" id="cqu:CpipJ_CPIJ001993"/>
<dbReference type="AlphaFoldDB" id="B0W4F3"/>
<evidence type="ECO:0000313" key="4">
    <source>
        <dbReference type="Proteomes" id="UP000002320"/>
    </source>
</evidence>
<dbReference type="VEuPathDB" id="VectorBase:CQUJHB006464"/>
<feature type="region of interest" description="Disordered" evidence="1">
    <location>
        <begin position="21"/>
        <end position="109"/>
    </location>
</feature>
<dbReference type="EMBL" id="DS231836">
    <property type="protein sequence ID" value="EDS33175.1"/>
    <property type="molecule type" value="Genomic_DNA"/>
</dbReference>